<keyword evidence="1" id="KW-0472">Membrane</keyword>
<gene>
    <name evidence="2" type="ORF">ACFFTL_27715</name>
</gene>
<evidence type="ECO:0008006" key="4">
    <source>
        <dbReference type="Google" id="ProtNLM"/>
    </source>
</evidence>
<dbReference type="Proteomes" id="UP001589710">
    <property type="component" value="Unassembled WGS sequence"/>
</dbReference>
<sequence>MSQSDLSGVSARVQFDPAEADPLSLRQRVGAAVAGVLLAGAGSVAIFVSENGAGSAVALVVGGIFLLMAITGMPVLGGRLMDAELMMGRRRARLLQRAKAAPPLEARRLLEDLAFTDPQVIDDPNAVALDFAVLLNEVNHAAHEALELDGELNHVTNPEVGDPLLVLKRSAGQRLGVYAMSVRTESGRISTAFADQFTARAVRAECDAFLWVAAAPFKDDLRSLAARVERETGKPVCIVDWSIRNVGLTVGINELANRSVGVPSQRTAPTRAEDE</sequence>
<comment type="caution">
    <text evidence="2">The sequence shown here is derived from an EMBL/GenBank/DDBJ whole genome shotgun (WGS) entry which is preliminary data.</text>
</comment>
<dbReference type="RefSeq" id="WP_345518653.1">
    <property type="nucleotide sequence ID" value="NZ_BAAAXD010000047.1"/>
</dbReference>
<dbReference type="EMBL" id="JBHMCG010000117">
    <property type="protein sequence ID" value="MFB9575971.1"/>
    <property type="molecule type" value="Genomic_DNA"/>
</dbReference>
<feature type="transmembrane region" description="Helical" evidence="1">
    <location>
        <begin position="55"/>
        <end position="81"/>
    </location>
</feature>
<organism evidence="2 3">
    <name type="scientific">Streptomyces yanii</name>
    <dbReference type="NCBI Taxonomy" id="78510"/>
    <lineage>
        <taxon>Bacteria</taxon>
        <taxon>Bacillati</taxon>
        <taxon>Actinomycetota</taxon>
        <taxon>Actinomycetes</taxon>
        <taxon>Kitasatosporales</taxon>
        <taxon>Streptomycetaceae</taxon>
        <taxon>Streptomyces</taxon>
    </lineage>
</organism>
<evidence type="ECO:0000256" key="1">
    <source>
        <dbReference type="SAM" id="Phobius"/>
    </source>
</evidence>
<keyword evidence="1" id="KW-0812">Transmembrane</keyword>
<feature type="transmembrane region" description="Helical" evidence="1">
    <location>
        <begin position="29"/>
        <end position="49"/>
    </location>
</feature>
<evidence type="ECO:0000313" key="2">
    <source>
        <dbReference type="EMBL" id="MFB9575971.1"/>
    </source>
</evidence>
<protein>
    <recommendedName>
        <fullName evidence="4">Restriction endonuclease type IV Mrr domain-containing protein</fullName>
    </recommendedName>
</protein>
<keyword evidence="3" id="KW-1185">Reference proteome</keyword>
<reference evidence="2 3" key="1">
    <citation type="submission" date="2024-09" db="EMBL/GenBank/DDBJ databases">
        <authorList>
            <person name="Sun Q."/>
            <person name="Mori K."/>
        </authorList>
    </citation>
    <scope>NUCLEOTIDE SEQUENCE [LARGE SCALE GENOMIC DNA]</scope>
    <source>
        <strain evidence="2 3">JCM 3331</strain>
    </source>
</reference>
<evidence type="ECO:0000313" key="3">
    <source>
        <dbReference type="Proteomes" id="UP001589710"/>
    </source>
</evidence>
<proteinExistence type="predicted"/>
<accession>A0ABV5RFV7</accession>
<keyword evidence="1" id="KW-1133">Transmembrane helix</keyword>
<name>A0ABV5RFV7_9ACTN</name>